<sequence length="482" mass="54205">MELEDFDFWDSDGYLTGKDVSDEQRNTLYNLLNKDYGATDVLESFPFLIIGCSGGPPDKKKRPFSVAGAIAIWRDAEHFDFRPIVGDLGQGDPIEVDNSILDQIKPLEVPSNEVILHLANHWPESQAISMLWTTLVVELPLVNQKAHRDRLRNLPSGIECCFLNLTFNNGPLPNSERNRTREIKPDPTTYGQEICDETDYVAMDGKFYPGTMIGSVDEEGELCSVVTAGILIEKGDEQRLTCSFHCWEDQHKKHPNQFGNSDDTAMETFKVLQGNNPGSTVGYVKERMGQTDIALAKLHDDGVVFENKFMEIEAAPKKFLASADHNFGDRFIFDSFAVGKQTVSCLGRRFTLGWKQETTHPDVKYIALDQGAFVSDSPEITTEPQIRDSVCGSVLLRCLNQSLGNKHHRTQKMTIEDGEIGGMLHWVDIQSNRSDKIENFIMYADSFDPLIEAGWTIVQETNEDSHSDGEASEQSPRKRQRT</sequence>
<gene>
    <name evidence="2" type="ORF">FIESC28_02619</name>
</gene>
<accession>A0A366S5I5</accession>
<comment type="caution">
    <text evidence="2">The sequence shown here is derived from an EMBL/GenBank/DDBJ whole genome shotgun (WGS) entry which is preliminary data.</text>
</comment>
<feature type="region of interest" description="Disordered" evidence="1">
    <location>
        <begin position="461"/>
        <end position="482"/>
    </location>
</feature>
<evidence type="ECO:0000313" key="2">
    <source>
        <dbReference type="EMBL" id="RBR24569.1"/>
    </source>
</evidence>
<dbReference type="GeneID" id="41992064"/>
<organism evidence="2 3">
    <name type="scientific">Fusarium coffeatum</name>
    <dbReference type="NCBI Taxonomy" id="231269"/>
    <lineage>
        <taxon>Eukaryota</taxon>
        <taxon>Fungi</taxon>
        <taxon>Dikarya</taxon>
        <taxon>Ascomycota</taxon>
        <taxon>Pezizomycotina</taxon>
        <taxon>Sordariomycetes</taxon>
        <taxon>Hypocreomycetidae</taxon>
        <taxon>Hypocreales</taxon>
        <taxon>Nectriaceae</taxon>
        <taxon>Fusarium</taxon>
        <taxon>Fusarium incarnatum-equiseti species complex</taxon>
    </lineage>
</organism>
<dbReference type="RefSeq" id="XP_031019160.1">
    <property type="nucleotide sequence ID" value="XM_031156768.1"/>
</dbReference>
<dbReference type="Proteomes" id="UP000253153">
    <property type="component" value="Unassembled WGS sequence"/>
</dbReference>
<evidence type="ECO:0000256" key="1">
    <source>
        <dbReference type="SAM" id="MobiDB-lite"/>
    </source>
</evidence>
<dbReference type="OrthoDB" id="5305386at2759"/>
<reference evidence="2 3" key="1">
    <citation type="submission" date="2018-06" db="EMBL/GenBank/DDBJ databases">
        <title>Fusarium incarnatum-equiseti species complex species 28.</title>
        <authorList>
            <person name="Gardiner D.M."/>
        </authorList>
    </citation>
    <scope>NUCLEOTIDE SEQUENCE [LARGE SCALE GENOMIC DNA]</scope>
    <source>
        <strain evidence="2 3">FIESC_28</strain>
    </source>
</reference>
<protein>
    <submittedName>
        <fullName evidence="2">Uncharacterized protein</fullName>
    </submittedName>
</protein>
<dbReference type="EMBL" id="QKXC01000054">
    <property type="protein sequence ID" value="RBR24569.1"/>
    <property type="molecule type" value="Genomic_DNA"/>
</dbReference>
<proteinExistence type="predicted"/>
<evidence type="ECO:0000313" key="3">
    <source>
        <dbReference type="Proteomes" id="UP000253153"/>
    </source>
</evidence>
<dbReference type="AlphaFoldDB" id="A0A366S5I5"/>
<name>A0A366S5I5_9HYPO</name>
<keyword evidence="3" id="KW-1185">Reference proteome</keyword>